<protein>
    <submittedName>
        <fullName evidence="1">TonB-dependent receptor</fullName>
    </submittedName>
</protein>
<proteinExistence type="predicted"/>
<reference evidence="1 2" key="1">
    <citation type="submission" date="2015-12" db="EMBL/GenBank/DDBJ databases">
        <title>Intraspecies pangenome expansion in the marine bacterium Alteromonas.</title>
        <authorList>
            <person name="Lopez-Perez M."/>
            <person name="Rodriguez-Valera F."/>
        </authorList>
    </citation>
    <scope>NUCLEOTIDE SEQUENCE [LARGE SCALE GENOMIC DNA]</scope>
    <source>
        <strain evidence="1 2">UM8</strain>
    </source>
</reference>
<name>A0AAC9ADV6_9ALTE</name>
<evidence type="ECO:0000313" key="1">
    <source>
        <dbReference type="EMBL" id="AMJ79508.1"/>
    </source>
</evidence>
<organism evidence="1 2">
    <name type="scientific">Alteromonas mediterranea</name>
    <dbReference type="NCBI Taxonomy" id="314275"/>
    <lineage>
        <taxon>Bacteria</taxon>
        <taxon>Pseudomonadati</taxon>
        <taxon>Pseudomonadota</taxon>
        <taxon>Gammaproteobacteria</taxon>
        <taxon>Alteromonadales</taxon>
        <taxon>Alteromonadaceae</taxon>
        <taxon>Alteromonas/Salinimonas group</taxon>
        <taxon>Alteromonas</taxon>
    </lineage>
</organism>
<dbReference type="AlphaFoldDB" id="A0AAC9ADV6"/>
<dbReference type="Proteomes" id="UP000061468">
    <property type="component" value="Chromosome"/>
</dbReference>
<keyword evidence="1" id="KW-0675">Receptor</keyword>
<dbReference type="EMBL" id="CP013928">
    <property type="protein sequence ID" value="AMJ79508.1"/>
    <property type="molecule type" value="Genomic_DNA"/>
</dbReference>
<accession>A0AAC9ADV6</accession>
<evidence type="ECO:0000313" key="2">
    <source>
        <dbReference type="Proteomes" id="UP000061468"/>
    </source>
</evidence>
<gene>
    <name evidence="1" type="ORF">AV942_15025</name>
</gene>
<sequence length="53" mass="5862">MDYSDDILLRAGIYRGMSRADPSDLGYSRTFQTDDEVAPTTISDLIVGVTAKY</sequence>